<organism evidence="2 3">
    <name type="scientific">Aquipuribacter hungaricus</name>
    <dbReference type="NCBI Taxonomy" id="545624"/>
    <lineage>
        <taxon>Bacteria</taxon>
        <taxon>Bacillati</taxon>
        <taxon>Actinomycetota</taxon>
        <taxon>Actinomycetes</taxon>
        <taxon>Micrococcales</taxon>
        <taxon>Intrasporangiaceae</taxon>
        <taxon>Aquipuribacter</taxon>
    </lineage>
</organism>
<evidence type="ECO:0000256" key="1">
    <source>
        <dbReference type="SAM" id="MobiDB-lite"/>
    </source>
</evidence>
<evidence type="ECO:0000313" key="3">
    <source>
        <dbReference type="Proteomes" id="UP001595685"/>
    </source>
</evidence>
<evidence type="ECO:0000313" key="2">
    <source>
        <dbReference type="EMBL" id="MFC3690350.1"/>
    </source>
</evidence>
<gene>
    <name evidence="2" type="ORF">ACFOLH_18535</name>
</gene>
<dbReference type="Proteomes" id="UP001595685">
    <property type="component" value="Unassembled WGS sequence"/>
</dbReference>
<feature type="region of interest" description="Disordered" evidence="1">
    <location>
        <begin position="1"/>
        <end position="48"/>
    </location>
</feature>
<name>A0ABV7WKE2_9MICO</name>
<sequence>MATTGEPAREPAPYVTFHDDQAPPDEGSPGTLTQPLVDQEPLDDMVDATPDAVPVWDEQARADAAAAAATAVTAYAADLDPDSWWRGLAPLLTPTGQTAYAEADPRNVPAGALTGPPVVPTDTPSTFLVQVDVPTDVGPYGVLLARTAAGQPWLVERFLPPVSDGAAAP</sequence>
<comment type="caution">
    <text evidence="2">The sequence shown here is derived from an EMBL/GenBank/DDBJ whole genome shotgun (WGS) entry which is preliminary data.</text>
</comment>
<keyword evidence="3" id="KW-1185">Reference proteome</keyword>
<accession>A0ABV7WKE2</accession>
<dbReference type="RefSeq" id="WP_340290478.1">
    <property type="nucleotide sequence ID" value="NZ_JBBEOI010000019.1"/>
</dbReference>
<proteinExistence type="predicted"/>
<reference evidence="3" key="1">
    <citation type="journal article" date="2019" name="Int. J. Syst. Evol. Microbiol.">
        <title>The Global Catalogue of Microorganisms (GCM) 10K type strain sequencing project: providing services to taxonomists for standard genome sequencing and annotation.</title>
        <authorList>
            <consortium name="The Broad Institute Genomics Platform"/>
            <consortium name="The Broad Institute Genome Sequencing Center for Infectious Disease"/>
            <person name="Wu L."/>
            <person name="Ma J."/>
        </authorList>
    </citation>
    <scope>NUCLEOTIDE SEQUENCE [LARGE SCALE GENOMIC DNA]</scope>
    <source>
        <strain evidence="3">NCAIM B.02333</strain>
    </source>
</reference>
<protein>
    <submittedName>
        <fullName evidence="2">Uncharacterized protein</fullName>
    </submittedName>
</protein>
<dbReference type="EMBL" id="JBHRWW010000021">
    <property type="protein sequence ID" value="MFC3690350.1"/>
    <property type="molecule type" value="Genomic_DNA"/>
</dbReference>